<protein>
    <submittedName>
        <fullName evidence="3">Protein ArsC (Arsenate reductase) (Arsenical pumpmodifier) (Low molecular weight protein-tyrosine-phosphatase)</fullName>
        <ecNumber evidence="3">1.20.4.-</ecNumber>
        <ecNumber evidence="3">3.1.3.48</ecNumber>
    </submittedName>
</protein>
<dbReference type="STRING" id="123214.PERMA_0809"/>
<dbReference type="SMART" id="SM00226">
    <property type="entry name" value="LMWPc"/>
    <property type="match status" value="1"/>
</dbReference>
<dbReference type="KEGG" id="pmx:PERMA_0809"/>
<evidence type="ECO:0000313" key="3">
    <source>
        <dbReference type="EMBL" id="ACO03141.1"/>
    </source>
</evidence>
<dbReference type="PANTHER" id="PTHR43428">
    <property type="entry name" value="ARSENATE REDUCTASE"/>
    <property type="match status" value="1"/>
</dbReference>
<dbReference type="EC" id="3.1.3.48" evidence="3"/>
<sequence length="140" mass="15516">METKIAFICTGNSARSQMAEGFCKYYAEISGKDIAVYSAGSSPSGYIHPLSVKVMLEKGIDISGQRSKSLDDIPLNKIDYLITLCSDAEKNCPVVSCKNVFHWNLPDPAEASGTEEERLVIFRNVRDIIENKILDLLKII</sequence>
<name>C0QPK0_PERMH</name>
<dbReference type="RefSeq" id="WP_012675380.1">
    <property type="nucleotide sequence ID" value="NC_012440.1"/>
</dbReference>
<dbReference type="eggNOG" id="COG0394">
    <property type="taxonomic scope" value="Bacteria"/>
</dbReference>
<dbReference type="EMBL" id="CP001230">
    <property type="protein sequence ID" value="ACO03141.1"/>
    <property type="molecule type" value="Genomic_DNA"/>
</dbReference>
<dbReference type="Proteomes" id="UP000001366">
    <property type="component" value="Chromosome"/>
</dbReference>
<keyword evidence="3" id="KW-0378">Hydrolase</keyword>
<accession>C0QPK0</accession>
<dbReference type="PaxDb" id="123214-PERMA_0809"/>
<dbReference type="PANTHER" id="PTHR43428:SF1">
    <property type="entry name" value="ARSENATE REDUCTASE"/>
    <property type="match status" value="1"/>
</dbReference>
<dbReference type="EC" id="1.20.4.-" evidence="3"/>
<reference evidence="3 4" key="1">
    <citation type="journal article" date="2009" name="J. Bacteriol.">
        <title>Complete and draft genome sequences of six members of the Aquificales.</title>
        <authorList>
            <person name="Reysenbach A.L."/>
            <person name="Hamamura N."/>
            <person name="Podar M."/>
            <person name="Griffiths E."/>
            <person name="Ferreira S."/>
            <person name="Hochstein R."/>
            <person name="Heidelberg J."/>
            <person name="Johnson J."/>
            <person name="Mead D."/>
            <person name="Pohorille A."/>
            <person name="Sarmiento M."/>
            <person name="Schweighofer K."/>
            <person name="Seshadri R."/>
            <person name="Voytek M.A."/>
        </authorList>
    </citation>
    <scope>NUCLEOTIDE SEQUENCE [LARGE SCALE GENOMIC DNA]</scope>
    <source>
        <strain evidence="4">DSM 14350 / EX-H1</strain>
    </source>
</reference>
<evidence type="ECO:0000313" key="4">
    <source>
        <dbReference type="Proteomes" id="UP000001366"/>
    </source>
</evidence>
<dbReference type="SUPFAM" id="SSF52788">
    <property type="entry name" value="Phosphotyrosine protein phosphatases I"/>
    <property type="match status" value="1"/>
</dbReference>
<keyword evidence="3" id="KW-0560">Oxidoreductase</keyword>
<evidence type="ECO:0000256" key="1">
    <source>
        <dbReference type="ARBA" id="ARBA00022849"/>
    </source>
</evidence>
<dbReference type="AlphaFoldDB" id="C0QPK0"/>
<organism evidence="3 4">
    <name type="scientific">Persephonella marina (strain DSM 14350 / EX-H1)</name>
    <dbReference type="NCBI Taxonomy" id="123214"/>
    <lineage>
        <taxon>Bacteria</taxon>
        <taxon>Pseudomonadati</taxon>
        <taxon>Aquificota</taxon>
        <taxon>Aquificia</taxon>
        <taxon>Aquificales</taxon>
        <taxon>Hydrogenothermaceae</taxon>
        <taxon>Persephonella</taxon>
    </lineage>
</organism>
<dbReference type="GO" id="GO:0016491">
    <property type="term" value="F:oxidoreductase activity"/>
    <property type="evidence" value="ECO:0007669"/>
    <property type="project" value="UniProtKB-KW"/>
</dbReference>
<gene>
    <name evidence="3" type="ordered locus">PERMA_0809</name>
</gene>
<dbReference type="OrthoDB" id="9784339at2"/>
<proteinExistence type="predicted"/>
<dbReference type="Pfam" id="PF01451">
    <property type="entry name" value="LMWPc"/>
    <property type="match status" value="1"/>
</dbReference>
<keyword evidence="1" id="KW-0059">Arsenical resistance</keyword>
<dbReference type="InterPro" id="IPR023485">
    <property type="entry name" value="Ptyr_pPase"/>
</dbReference>
<keyword evidence="4" id="KW-1185">Reference proteome</keyword>
<dbReference type="InterPro" id="IPR036196">
    <property type="entry name" value="Ptyr_pPase_sf"/>
</dbReference>
<dbReference type="GO" id="GO:0046685">
    <property type="term" value="P:response to arsenic-containing substance"/>
    <property type="evidence" value="ECO:0007669"/>
    <property type="project" value="UniProtKB-KW"/>
</dbReference>
<feature type="domain" description="Phosphotyrosine protein phosphatase I" evidence="2">
    <location>
        <begin position="3"/>
        <end position="139"/>
    </location>
</feature>
<dbReference type="Gene3D" id="3.40.50.2300">
    <property type="match status" value="1"/>
</dbReference>
<evidence type="ECO:0000259" key="2">
    <source>
        <dbReference type="SMART" id="SM00226"/>
    </source>
</evidence>
<dbReference type="CDD" id="cd16345">
    <property type="entry name" value="LMWP_ArsC"/>
    <property type="match status" value="1"/>
</dbReference>
<dbReference type="HOGENOM" id="CLU_071415_3_2_0"/>
<dbReference type="GO" id="GO:0004725">
    <property type="term" value="F:protein tyrosine phosphatase activity"/>
    <property type="evidence" value="ECO:0007669"/>
    <property type="project" value="UniProtKB-EC"/>
</dbReference>